<protein>
    <submittedName>
        <fullName evidence="1">Uncharacterized protein</fullName>
    </submittedName>
</protein>
<dbReference type="PRINTS" id="PR02045">
    <property type="entry name" value="F138DOMAIN"/>
</dbReference>
<dbReference type="AlphaFoldDB" id="A0A8I3X2Y8"/>
<organism evidence="1 2">
    <name type="scientific">Callithrix jacchus</name>
    <name type="common">White-tufted-ear marmoset</name>
    <name type="synonym">Simia Jacchus</name>
    <dbReference type="NCBI Taxonomy" id="9483"/>
    <lineage>
        <taxon>Eukaryota</taxon>
        <taxon>Metazoa</taxon>
        <taxon>Chordata</taxon>
        <taxon>Craniata</taxon>
        <taxon>Vertebrata</taxon>
        <taxon>Euteleostomi</taxon>
        <taxon>Mammalia</taxon>
        <taxon>Eutheria</taxon>
        <taxon>Euarchontoglires</taxon>
        <taxon>Primates</taxon>
        <taxon>Haplorrhini</taxon>
        <taxon>Platyrrhini</taxon>
        <taxon>Cebidae</taxon>
        <taxon>Callitrichinae</taxon>
        <taxon>Callithrix</taxon>
        <taxon>Callithrix</taxon>
    </lineage>
</organism>
<sequence>STCLSFPKCWDYKREQLRPAPLFFFFETESRSAAQAGVQWRDLGHCNLHPLGSSDSPASVSQVAGIISMYHHSQLIFCIFVETGFHHVGQAGLELLASSNPLTSASQSAGITGISHHARPYLLFYFF</sequence>
<proteinExistence type="predicted"/>
<evidence type="ECO:0000313" key="1">
    <source>
        <dbReference type="Ensembl" id="ENSCJAP00000086441.1"/>
    </source>
</evidence>
<dbReference type="PANTHER" id="PTHR12138">
    <property type="entry name" value="PRIMATE-EXPANDED PROTEIN FAMILY"/>
    <property type="match status" value="1"/>
</dbReference>
<reference evidence="1" key="2">
    <citation type="submission" date="2025-08" db="UniProtKB">
        <authorList>
            <consortium name="Ensembl"/>
        </authorList>
    </citation>
    <scope>IDENTIFICATION</scope>
</reference>
<dbReference type="OMA" id="SIPACCH"/>
<keyword evidence="2" id="KW-1185">Reference proteome</keyword>
<reference evidence="1 2" key="1">
    <citation type="submission" date="2009-03" db="EMBL/GenBank/DDBJ databases">
        <authorList>
            <person name="Warren W."/>
            <person name="Ye L."/>
            <person name="Minx P."/>
            <person name="Worley K."/>
            <person name="Gibbs R."/>
            <person name="Wilson R.K."/>
        </authorList>
    </citation>
    <scope>NUCLEOTIDE SEQUENCE [LARGE SCALE GENOMIC DNA]</scope>
</reference>
<dbReference type="Proteomes" id="UP000008225">
    <property type="component" value="Chromosome 2"/>
</dbReference>
<dbReference type="GeneTree" id="ENSGT01120000271815"/>
<reference evidence="1" key="3">
    <citation type="submission" date="2025-09" db="UniProtKB">
        <authorList>
            <consortium name="Ensembl"/>
        </authorList>
    </citation>
    <scope>IDENTIFICATION</scope>
</reference>
<accession>A0A8I3X2Y8</accession>
<dbReference type="Ensembl" id="ENSCJAT00000148391.1">
    <property type="protein sequence ID" value="ENSCJAP00000086441.1"/>
    <property type="gene ID" value="ENSCJAG00000073579.1"/>
</dbReference>
<evidence type="ECO:0000313" key="2">
    <source>
        <dbReference type="Proteomes" id="UP000008225"/>
    </source>
</evidence>
<name>A0A8I3X2Y8_CALJA</name>
<dbReference type="PANTHER" id="PTHR12138:SF162">
    <property type="entry name" value="CHROMOSOME UNDETERMINED SCAFFOLD_275, WHOLE GENOME SHOTGUN SEQUENCE"/>
    <property type="match status" value="1"/>
</dbReference>